<evidence type="ECO:0000256" key="4">
    <source>
        <dbReference type="ARBA" id="ARBA00023212"/>
    </source>
</evidence>
<evidence type="ECO:0000256" key="1">
    <source>
        <dbReference type="ARBA" id="ARBA00010337"/>
    </source>
</evidence>
<evidence type="ECO:0000256" key="5">
    <source>
        <dbReference type="RuleBase" id="RU363050"/>
    </source>
</evidence>
<organism evidence="10 11">
    <name type="scientific">Trichoplax adhaerens</name>
    <name type="common">Trichoplax reptans</name>
    <dbReference type="NCBI Taxonomy" id="10228"/>
    <lineage>
        <taxon>Eukaryota</taxon>
        <taxon>Metazoa</taxon>
        <taxon>Placozoa</taxon>
        <taxon>Uniplacotomia</taxon>
        <taxon>Trichoplacea</taxon>
        <taxon>Trichoplacidae</taxon>
        <taxon>Trichoplax</taxon>
    </lineage>
</organism>
<sequence length="796" mass="92082">MALDAEDTHNYMLLVYILVNICQPYLDYIRNWVTKGLHTDYYDEFVLEVDSTYLSVQDRSFWNNGFKIRKGIIDDTVPILSHDCLQDILVCGKSLYLLRQCCPNHIILATDPPLFKFVLNEEDINTAMTALMEYKEKIRNLQEFEDKKRKEEIMNKEKVKRAILLEEQAVIAEKIKKRKRMQLEERRLLQASKENQLNQIKRQIEDHQQKQKIRVTEEMLSEQQEISVNQQHQFTTASIAPKLKDDVREALESHYEELSLEASKREFLARWQSSRFQLHEKRKKFYDDSIVKLQGALQSYGHQDSATADVAMHDGIIKESSSSVKSQYSEEESSSIQDLRDSPVNPELISVAVSDYESPNSYAKDAITSSLKPKNNNYEALVTNNVTPENTISKADTIIRPLKSNTIELNVESDELDQMRRTSSKNSVVSGKIALIEDKGKPLSNGAQEIKSQISSKQQYLQNDPGNQDLLRTNSYSPLEIAKSLSIQKEETVVINDSFMTDCLGSLPNNAVNQSRILGDDCINNSNNSMQSNSAENPKSIPTLSLETVMRKAVVPQLRLQISLVNDAVLRYFKDDLDIYRHIEILRSLLLMADSEFSMSLTSQLFDKVPWPCNIIITDSCLTVYSKIWSFLLQLKRVAWALRDCWLRLKCALHGRQVGSFQYSRLQHFRYEMLHFVNVIQSYFENQIITVCWEEFKQCVAKARNLDELYSYHMEYLKKGEYRSLLGSKAKPVMQIISSIFGVIINFHFNLTMGSWIVDLNGELIHTSFVKLEEFYERFREYCKFLFLGIKIVVTN</sequence>
<feature type="domain" description="Gamma tubulin complex component protein N-terminal" evidence="9">
    <location>
        <begin position="7"/>
        <end position="113"/>
    </location>
</feature>
<dbReference type="STRING" id="10228.B3RI31"/>
<proteinExistence type="inferred from homology"/>
<keyword evidence="11" id="KW-1185">Reference proteome</keyword>
<feature type="region of interest" description="Disordered" evidence="7">
    <location>
        <begin position="320"/>
        <end position="341"/>
    </location>
</feature>
<keyword evidence="6" id="KW-0175">Coiled coil</keyword>
<evidence type="ECO:0000256" key="3">
    <source>
        <dbReference type="ARBA" id="ARBA00022701"/>
    </source>
</evidence>
<dbReference type="EMBL" id="DS985241">
    <property type="protein sequence ID" value="EDV29696.1"/>
    <property type="molecule type" value="Genomic_DNA"/>
</dbReference>
<dbReference type="GO" id="GO:0000922">
    <property type="term" value="C:spindle pole"/>
    <property type="evidence" value="ECO:0007669"/>
    <property type="project" value="InterPro"/>
</dbReference>
<protein>
    <recommendedName>
        <fullName evidence="5">Gamma-tubulin complex component</fullName>
    </recommendedName>
</protein>
<dbReference type="CTD" id="6749381"/>
<gene>
    <name evidence="10" type="ORF">TRIADDRAFT_52363</name>
</gene>
<dbReference type="OrthoDB" id="775571at2759"/>
<dbReference type="GeneID" id="6749381"/>
<feature type="coiled-coil region" evidence="6">
    <location>
        <begin position="131"/>
        <end position="161"/>
    </location>
</feature>
<dbReference type="FunCoup" id="B3RI31">
    <property type="interactions" value="1828"/>
</dbReference>
<dbReference type="HOGENOM" id="CLU_353145_0_0_1"/>
<dbReference type="InParanoid" id="B3RI31"/>
<dbReference type="InterPro" id="IPR042241">
    <property type="entry name" value="GCP_C_sf"/>
</dbReference>
<evidence type="ECO:0000313" key="10">
    <source>
        <dbReference type="EMBL" id="EDV29696.1"/>
    </source>
</evidence>
<dbReference type="PANTHER" id="PTHR19302">
    <property type="entry name" value="GAMMA TUBULIN COMPLEX PROTEIN"/>
    <property type="match status" value="1"/>
</dbReference>
<comment type="similarity">
    <text evidence="1 5">Belongs to the TUBGCP family.</text>
</comment>
<dbReference type="GO" id="GO:0005874">
    <property type="term" value="C:microtubule"/>
    <property type="evidence" value="ECO:0007669"/>
    <property type="project" value="UniProtKB-KW"/>
</dbReference>
<dbReference type="eggNOG" id="KOG2000">
    <property type="taxonomic scope" value="Eukaryota"/>
</dbReference>
<keyword evidence="4 5" id="KW-0206">Cytoskeleton</keyword>
<dbReference type="InterPro" id="IPR007259">
    <property type="entry name" value="GCP"/>
</dbReference>
<dbReference type="Proteomes" id="UP000009022">
    <property type="component" value="Unassembled WGS sequence"/>
</dbReference>
<dbReference type="Pfam" id="PF04130">
    <property type="entry name" value="GCP_C_terminal"/>
    <property type="match status" value="1"/>
</dbReference>
<evidence type="ECO:0000256" key="6">
    <source>
        <dbReference type="SAM" id="Coils"/>
    </source>
</evidence>
<dbReference type="AlphaFoldDB" id="B3RI31"/>
<dbReference type="PANTHER" id="PTHR19302:SF70">
    <property type="entry name" value="GAMMA-TUBULIN COMPLEX COMPONENT 6"/>
    <property type="match status" value="1"/>
</dbReference>
<evidence type="ECO:0000313" key="11">
    <source>
        <dbReference type="Proteomes" id="UP000009022"/>
    </source>
</evidence>
<evidence type="ECO:0000256" key="7">
    <source>
        <dbReference type="SAM" id="MobiDB-lite"/>
    </source>
</evidence>
<evidence type="ECO:0000259" key="9">
    <source>
        <dbReference type="Pfam" id="PF17681"/>
    </source>
</evidence>
<dbReference type="Gene3D" id="1.20.120.1900">
    <property type="entry name" value="Gamma-tubulin complex, C-terminal domain"/>
    <property type="match status" value="1"/>
</dbReference>
<dbReference type="InterPro" id="IPR040457">
    <property type="entry name" value="GCP_C"/>
</dbReference>
<dbReference type="RefSeq" id="XP_002108898.1">
    <property type="nucleotide sequence ID" value="XM_002108862.1"/>
</dbReference>
<comment type="subcellular location">
    <subcellularLocation>
        <location evidence="5">Cytoplasm</location>
        <location evidence="5">Cytoskeleton</location>
        <location evidence="5">Microtubule organizing center</location>
    </subcellularLocation>
</comment>
<accession>B3RI31</accession>
<dbReference type="KEGG" id="tad:TRIADDRAFT_52363"/>
<evidence type="ECO:0000259" key="8">
    <source>
        <dbReference type="Pfam" id="PF04130"/>
    </source>
</evidence>
<evidence type="ECO:0000256" key="2">
    <source>
        <dbReference type="ARBA" id="ARBA00022490"/>
    </source>
</evidence>
<dbReference type="GO" id="GO:0007020">
    <property type="term" value="P:microtubule nucleation"/>
    <property type="evidence" value="ECO:0007669"/>
    <property type="project" value="InterPro"/>
</dbReference>
<dbReference type="InterPro" id="IPR041470">
    <property type="entry name" value="GCP_N"/>
</dbReference>
<dbReference type="GO" id="GO:0043015">
    <property type="term" value="F:gamma-tubulin binding"/>
    <property type="evidence" value="ECO:0007669"/>
    <property type="project" value="InterPro"/>
</dbReference>
<reference evidence="10 11" key="1">
    <citation type="journal article" date="2008" name="Nature">
        <title>The Trichoplax genome and the nature of placozoans.</title>
        <authorList>
            <person name="Srivastava M."/>
            <person name="Begovic E."/>
            <person name="Chapman J."/>
            <person name="Putnam N.H."/>
            <person name="Hellsten U."/>
            <person name="Kawashima T."/>
            <person name="Kuo A."/>
            <person name="Mitros T."/>
            <person name="Salamov A."/>
            <person name="Carpenter M.L."/>
            <person name="Signorovitch A.Y."/>
            <person name="Moreno M.A."/>
            <person name="Kamm K."/>
            <person name="Grimwood J."/>
            <person name="Schmutz J."/>
            <person name="Shapiro H."/>
            <person name="Grigoriev I.V."/>
            <person name="Buss L.W."/>
            <person name="Schierwater B."/>
            <person name="Dellaporta S.L."/>
            <person name="Rokhsar D.S."/>
        </authorList>
    </citation>
    <scope>NUCLEOTIDE SEQUENCE [LARGE SCALE GENOMIC DNA]</scope>
    <source>
        <strain evidence="10 11">Grell-BS-1999</strain>
    </source>
</reference>
<keyword evidence="2 5" id="KW-0963">Cytoplasm</keyword>
<dbReference type="PhylomeDB" id="B3RI31"/>
<dbReference type="Pfam" id="PF17681">
    <property type="entry name" value="GCP_N_terminal"/>
    <property type="match status" value="1"/>
</dbReference>
<keyword evidence="3 5" id="KW-0493">Microtubule</keyword>
<name>B3RI31_TRIAD</name>
<dbReference type="GO" id="GO:0005815">
    <property type="term" value="C:microtubule organizing center"/>
    <property type="evidence" value="ECO:0007669"/>
    <property type="project" value="UniProtKB-SubCell"/>
</dbReference>
<feature type="domain" description="Gamma tubulin complex component C-terminal" evidence="8">
    <location>
        <begin position="608"/>
        <end position="787"/>
    </location>
</feature>